<feature type="domain" description="ABC transporter" evidence="4">
    <location>
        <begin position="292"/>
        <end position="510"/>
    </location>
</feature>
<feature type="domain" description="ABC transporter" evidence="4">
    <location>
        <begin position="3"/>
        <end position="230"/>
    </location>
</feature>
<feature type="coiled-coil region" evidence="3">
    <location>
        <begin position="219"/>
        <end position="253"/>
    </location>
</feature>
<gene>
    <name evidence="5" type="ORF">WMQ36_25010</name>
</gene>
<keyword evidence="2 5" id="KW-0067">ATP-binding</keyword>
<dbReference type="InterPro" id="IPR032781">
    <property type="entry name" value="ABC_tran_Xtn"/>
</dbReference>
<dbReference type="PROSITE" id="PS50893">
    <property type="entry name" value="ABC_TRANSPORTER_2"/>
    <property type="match status" value="2"/>
</dbReference>
<dbReference type="PROSITE" id="PS00211">
    <property type="entry name" value="ABC_TRANSPORTER_1"/>
    <property type="match status" value="2"/>
</dbReference>
<dbReference type="PANTHER" id="PTHR42855">
    <property type="entry name" value="ABC TRANSPORTER ATP-BINDING SUBUNIT"/>
    <property type="match status" value="1"/>
</dbReference>
<dbReference type="Gene3D" id="3.40.50.300">
    <property type="entry name" value="P-loop containing nucleotide triphosphate hydrolases"/>
    <property type="match status" value="2"/>
</dbReference>
<dbReference type="InterPro" id="IPR051309">
    <property type="entry name" value="ABCF_ATPase"/>
</dbReference>
<comment type="caution">
    <text evidence="5">The sequence shown here is derived from an EMBL/GenBank/DDBJ whole genome shotgun (WGS) entry which is preliminary data.</text>
</comment>
<dbReference type="InterPro" id="IPR017871">
    <property type="entry name" value="ABC_transporter-like_CS"/>
</dbReference>
<sequence length="637" mass="72307">MLYQIKDGTVSAGGKVILSHIDFEIHGTEKIAVVGKNGAGKTTLLNVIAGAIPLDRDDKRMGPGILCSRKVITGMLSQQAFANEHRTVEELLLWSCPFRDSFERERFEYEREYDRLFTGLGFAKEDKKKPISRFSGGEQTKIALIRLLLEKPDILLLDEPTNHLDTETCEWLEGYMGQYGRAVVMVSHDRFFLDRTADVVYELSEGRLTRYPGNYTHYREEKLKKIQIQKKAYERQQEELERLGGLVERFKHKPNKASFARAKRKAMERMERVDRPQEDDSHIFTGEIIPEVPGSKWVFTSEHLKVGYDKALLEITMRIRKGQKIAILGSNGAGKTTFLKTVAGFLPPVDGEFSLGNHTTIGYFDQHSAGLQSGKTVFEHFTGVFPSLTQKDARSILGAYLFGGREAEKKVSSLSGGEKARLVLAELLQSRPNFLVLDEPTNHMDIRAKENLESAFRAYKGTILFVSHDRYFIRQIADAVLIFENQAVMYYPFGYEHYLERKKKQEEGATIGAQIKAEEQALIAGMRAVPKAERHRLREISTESAYADWKMNLALERLAAAGEKAEAAQIRMQELYGRWLDSEAFWAGGDWPEMGLYQELAGQYEEAFRGWHEACMEWLDTAGDTGVYCMDIGDGID</sequence>
<dbReference type="GO" id="GO:0005524">
    <property type="term" value="F:ATP binding"/>
    <property type="evidence" value="ECO:0007669"/>
    <property type="project" value="UniProtKB-KW"/>
</dbReference>
<name>A0ABV1DCW3_9FIRM</name>
<evidence type="ECO:0000256" key="1">
    <source>
        <dbReference type="ARBA" id="ARBA00022741"/>
    </source>
</evidence>
<evidence type="ECO:0000313" key="6">
    <source>
        <dbReference type="Proteomes" id="UP001454086"/>
    </source>
</evidence>
<dbReference type="CDD" id="cd03221">
    <property type="entry name" value="ABCF_EF-3"/>
    <property type="match status" value="2"/>
</dbReference>
<dbReference type="InterPro" id="IPR027417">
    <property type="entry name" value="P-loop_NTPase"/>
</dbReference>
<dbReference type="Pfam" id="PF00005">
    <property type="entry name" value="ABC_tran"/>
    <property type="match status" value="2"/>
</dbReference>
<organism evidence="5 6">
    <name type="scientific">Enterocloster hominis</name>
    <name type="common">ex Hitch et al. 2024</name>
    <dbReference type="NCBI Taxonomy" id="1917870"/>
    <lineage>
        <taxon>Bacteria</taxon>
        <taxon>Bacillati</taxon>
        <taxon>Bacillota</taxon>
        <taxon>Clostridia</taxon>
        <taxon>Lachnospirales</taxon>
        <taxon>Lachnospiraceae</taxon>
        <taxon>Enterocloster</taxon>
    </lineage>
</organism>
<accession>A0ABV1DCW3</accession>
<evidence type="ECO:0000256" key="2">
    <source>
        <dbReference type="ARBA" id="ARBA00022840"/>
    </source>
</evidence>
<evidence type="ECO:0000313" key="5">
    <source>
        <dbReference type="EMBL" id="MEQ2428224.1"/>
    </source>
</evidence>
<keyword evidence="3" id="KW-0175">Coiled coil</keyword>
<dbReference type="PANTHER" id="PTHR42855:SF2">
    <property type="entry name" value="DRUG RESISTANCE ABC TRANSPORTER,ATP-BINDING PROTEIN"/>
    <property type="match status" value="1"/>
</dbReference>
<evidence type="ECO:0000259" key="4">
    <source>
        <dbReference type="PROSITE" id="PS50893"/>
    </source>
</evidence>
<dbReference type="EMBL" id="JBBMFM010000160">
    <property type="protein sequence ID" value="MEQ2428224.1"/>
    <property type="molecule type" value="Genomic_DNA"/>
</dbReference>
<dbReference type="SUPFAM" id="SSF52540">
    <property type="entry name" value="P-loop containing nucleoside triphosphate hydrolases"/>
    <property type="match status" value="2"/>
</dbReference>
<keyword evidence="6" id="KW-1185">Reference proteome</keyword>
<dbReference type="InterPro" id="IPR003593">
    <property type="entry name" value="AAA+_ATPase"/>
</dbReference>
<proteinExistence type="predicted"/>
<keyword evidence="1" id="KW-0547">Nucleotide-binding</keyword>
<dbReference type="SMART" id="SM00382">
    <property type="entry name" value="AAA"/>
    <property type="match status" value="2"/>
</dbReference>
<dbReference type="RefSeq" id="WP_008716247.1">
    <property type="nucleotide sequence ID" value="NZ_JBBMFM010000160.1"/>
</dbReference>
<dbReference type="Pfam" id="PF12848">
    <property type="entry name" value="ABC_tran_Xtn"/>
    <property type="match status" value="1"/>
</dbReference>
<protein>
    <submittedName>
        <fullName evidence="5">ABC-F family ATP-binding cassette domain-containing protein</fullName>
    </submittedName>
</protein>
<evidence type="ECO:0000256" key="3">
    <source>
        <dbReference type="SAM" id="Coils"/>
    </source>
</evidence>
<dbReference type="Proteomes" id="UP001454086">
    <property type="component" value="Unassembled WGS sequence"/>
</dbReference>
<dbReference type="InterPro" id="IPR003439">
    <property type="entry name" value="ABC_transporter-like_ATP-bd"/>
</dbReference>
<reference evidence="5 6" key="1">
    <citation type="submission" date="2024-03" db="EMBL/GenBank/DDBJ databases">
        <title>Human intestinal bacterial collection.</title>
        <authorList>
            <person name="Pauvert C."/>
            <person name="Hitch T.C.A."/>
            <person name="Clavel T."/>
        </authorList>
    </citation>
    <scope>NUCLEOTIDE SEQUENCE [LARGE SCALE GENOMIC DNA]</scope>
    <source>
        <strain evidence="5 6">CLA-SR-H021</strain>
    </source>
</reference>